<keyword evidence="6" id="KW-1185">Reference proteome</keyword>
<evidence type="ECO:0000313" key="5">
    <source>
        <dbReference type="EMBL" id="CRK16581.1"/>
    </source>
</evidence>
<reference evidence="5 6" key="1">
    <citation type="submission" date="2015-05" db="EMBL/GenBank/DDBJ databases">
        <authorList>
            <person name="Wang D.B."/>
            <person name="Wang M."/>
        </authorList>
    </citation>
    <scope>NUCLEOTIDE SEQUENCE [LARGE SCALE GENOMIC DNA]</scope>
    <source>
        <strain evidence="5">VL1</strain>
    </source>
</reference>
<dbReference type="InterPro" id="IPR008030">
    <property type="entry name" value="NmrA-like"/>
</dbReference>
<comment type="similarity">
    <text evidence="1">Belongs to the NmrA-type oxidoreductase family. Isoflavone reductase subfamily.</text>
</comment>
<organism evidence="5 6">
    <name type="scientific">Verticillium longisporum</name>
    <name type="common">Verticillium dahliae var. longisporum</name>
    <dbReference type="NCBI Taxonomy" id="100787"/>
    <lineage>
        <taxon>Eukaryota</taxon>
        <taxon>Fungi</taxon>
        <taxon>Dikarya</taxon>
        <taxon>Ascomycota</taxon>
        <taxon>Pezizomycotina</taxon>
        <taxon>Sordariomycetes</taxon>
        <taxon>Hypocreomycetidae</taxon>
        <taxon>Glomerellales</taxon>
        <taxon>Plectosphaerellaceae</taxon>
        <taxon>Verticillium</taxon>
    </lineage>
</organism>
<dbReference type="Proteomes" id="UP000044602">
    <property type="component" value="Unassembled WGS sequence"/>
</dbReference>
<name>A0A0G4L3L8_VERLO</name>
<protein>
    <recommendedName>
        <fullName evidence="4">NmrA-like domain-containing protein</fullName>
    </recommendedName>
</protein>
<dbReference type="InterPro" id="IPR051609">
    <property type="entry name" value="NmrA/Isoflavone_reductase-like"/>
</dbReference>
<feature type="domain" description="NmrA-like" evidence="4">
    <location>
        <begin position="41"/>
        <end position="283"/>
    </location>
</feature>
<proteinExistence type="inferred from homology"/>
<dbReference type="EMBL" id="CVQH01007779">
    <property type="protein sequence ID" value="CRK16581.1"/>
    <property type="molecule type" value="Genomic_DNA"/>
</dbReference>
<sequence>MENHQITSRYHYSLPSISHPFPVSPSQLPTSNPLPQLKMVVIAVAGGTGNVGRTIVQALVATGKHEVKILGGKRNPELEKELGAAIIPVDYVDVAATTKALEANNVHTVVSAIAMMLPDGSVPPEEDLIRAADASKTTKRIISSGWGIPHSPEQIKDLPSVAPKLNAEKVLQNVKDLEHTIVHNGFFLDYWTSKPTNMTPMTLIVDSANKAAAVPGDGNTPIAFTHTTDVAKFVAALIEADKWEAHSTIVGDKVSWNEFVKLAEDAQGSKFNIAYDSVQDLKNGKVTELPGHVHAYQFIPKEILQGMSCTFGLWFAGGAFDLTPSPLASSIQTLKVKEALEYK</sequence>
<dbReference type="PANTHER" id="PTHR47706">
    <property type="entry name" value="NMRA-LIKE FAMILY PROTEIN"/>
    <property type="match status" value="1"/>
</dbReference>
<evidence type="ECO:0000256" key="1">
    <source>
        <dbReference type="ARBA" id="ARBA00005725"/>
    </source>
</evidence>
<dbReference type="GO" id="GO:0016491">
    <property type="term" value="F:oxidoreductase activity"/>
    <property type="evidence" value="ECO:0007669"/>
    <property type="project" value="UniProtKB-KW"/>
</dbReference>
<dbReference type="InterPro" id="IPR036291">
    <property type="entry name" value="NAD(P)-bd_dom_sf"/>
</dbReference>
<evidence type="ECO:0000313" key="6">
    <source>
        <dbReference type="Proteomes" id="UP000044602"/>
    </source>
</evidence>
<evidence type="ECO:0000256" key="3">
    <source>
        <dbReference type="ARBA" id="ARBA00023002"/>
    </source>
</evidence>
<keyword evidence="3" id="KW-0560">Oxidoreductase</keyword>
<dbReference type="SUPFAM" id="SSF51735">
    <property type="entry name" value="NAD(P)-binding Rossmann-fold domains"/>
    <property type="match status" value="1"/>
</dbReference>
<keyword evidence="2" id="KW-0521">NADP</keyword>
<dbReference type="PANTHER" id="PTHR47706:SF4">
    <property type="entry name" value="NMRA-LIKE DOMAIN-CONTAINING PROTEIN"/>
    <property type="match status" value="1"/>
</dbReference>
<dbReference type="Gene3D" id="3.40.50.720">
    <property type="entry name" value="NAD(P)-binding Rossmann-like Domain"/>
    <property type="match status" value="1"/>
</dbReference>
<accession>A0A0G4L3L8</accession>
<evidence type="ECO:0000259" key="4">
    <source>
        <dbReference type="Pfam" id="PF05368"/>
    </source>
</evidence>
<dbReference type="Pfam" id="PF05368">
    <property type="entry name" value="NmrA"/>
    <property type="match status" value="1"/>
</dbReference>
<dbReference type="Gene3D" id="3.90.25.10">
    <property type="entry name" value="UDP-galactose 4-epimerase, domain 1"/>
    <property type="match status" value="1"/>
</dbReference>
<dbReference type="AlphaFoldDB" id="A0A0G4L3L8"/>
<gene>
    <name evidence="5" type="ORF">BN1708_002840</name>
</gene>
<evidence type="ECO:0000256" key="2">
    <source>
        <dbReference type="ARBA" id="ARBA00022857"/>
    </source>
</evidence>